<dbReference type="PANTHER" id="PTHR30244">
    <property type="entry name" value="TRANSAMINASE"/>
    <property type="match status" value="1"/>
</dbReference>
<dbReference type="InterPro" id="IPR015421">
    <property type="entry name" value="PyrdxlP-dep_Trfase_major"/>
</dbReference>
<reference evidence="3 4" key="1">
    <citation type="journal article" date="2010" name="Nature">
        <title>The Ectocarpus genome and the independent evolution of multicellularity in brown algae.</title>
        <authorList>
            <person name="Cock J.M."/>
            <person name="Sterck L."/>
            <person name="Rouze P."/>
            <person name="Scornet D."/>
            <person name="Allen A.E."/>
            <person name="Amoutzias G."/>
            <person name="Anthouard V."/>
            <person name="Artiguenave F."/>
            <person name="Aury J.M."/>
            <person name="Badger J.H."/>
            <person name="Beszteri B."/>
            <person name="Billiau K."/>
            <person name="Bonnet E."/>
            <person name="Bothwell J.H."/>
            <person name="Bowler C."/>
            <person name="Boyen C."/>
            <person name="Brownlee C."/>
            <person name="Carrano C.J."/>
            <person name="Charrier B."/>
            <person name="Cho G.Y."/>
            <person name="Coelho S.M."/>
            <person name="Collen J."/>
            <person name="Corre E."/>
            <person name="Da Silva C."/>
            <person name="Delage L."/>
            <person name="Delaroque N."/>
            <person name="Dittami S.M."/>
            <person name="Doulbeau S."/>
            <person name="Elias M."/>
            <person name="Farnham G."/>
            <person name="Gachon C.M."/>
            <person name="Gschloessl B."/>
            <person name="Heesch S."/>
            <person name="Jabbari K."/>
            <person name="Jubin C."/>
            <person name="Kawai H."/>
            <person name="Kimura K."/>
            <person name="Kloareg B."/>
            <person name="Kupper F.C."/>
            <person name="Lang D."/>
            <person name="Le Bail A."/>
            <person name="Leblanc C."/>
            <person name="Lerouge P."/>
            <person name="Lohr M."/>
            <person name="Lopez P.J."/>
            <person name="Martens C."/>
            <person name="Maumus F."/>
            <person name="Michel G."/>
            <person name="Miranda-Saavedra D."/>
            <person name="Morales J."/>
            <person name="Moreau H."/>
            <person name="Motomura T."/>
            <person name="Nagasato C."/>
            <person name="Napoli C.A."/>
            <person name="Nelson D.R."/>
            <person name="Nyvall-Collen P."/>
            <person name="Peters A.F."/>
            <person name="Pommier C."/>
            <person name="Potin P."/>
            <person name="Poulain J."/>
            <person name="Quesneville H."/>
            <person name="Read B."/>
            <person name="Rensing S.A."/>
            <person name="Ritter A."/>
            <person name="Rousvoal S."/>
            <person name="Samanta M."/>
            <person name="Samson G."/>
            <person name="Schroeder D.C."/>
            <person name="Segurens B."/>
            <person name="Strittmatter M."/>
            <person name="Tonon T."/>
            <person name="Tregear J.W."/>
            <person name="Valentin K."/>
            <person name="von Dassow P."/>
            <person name="Yamagishi T."/>
            <person name="Van de Peer Y."/>
            <person name="Wincker P."/>
        </authorList>
    </citation>
    <scope>NUCLEOTIDE SEQUENCE [LARGE SCALE GENOMIC DNA]</scope>
    <source>
        <strain evidence="4">Ec32 / CCAP1310/4</strain>
    </source>
</reference>
<sequence length="607" mass="65133">MSPTCEAEFSWRDVHWMAPLWQLLAALERLSSLHPVSVIARKRLDVSFPDMARACRLSLKALLPGKASEAVRDEALREVARAWSPILSHSSRRRGCGPTLALPAPLPPAPIRGNNGTATAGPIAKEAAEVAPFLSVRTAFDLYLKALDLPRGSLVVCSALTIPDMVTIFEEHGLVPVPVDLDPETLAPEPGALEAEVARCGGGGGTESGGEQQQQQQRVRAIYVAHVFGAQVDMTHIVEAAARHGLLLWEDCAQMFTGLGGYLGHPDSDAAFFSFGVIKRATAFGGGIARIRDAQVLSAMLREEAEYPSQSAAAYLRRVLKCSLMLALTTPLLFGIILHTLAVLGIEHDEMLAWRISRYPTEGVEIRLRHCNRMLSVLEAVLSQRQRQPQSPRARPPREGGATREEPSALSVGEGEEGGGGVGAGDVLPGVKAYRHTLWLYPVMVTGGPDRASYVVRDLLREGFDATRAPTSLMPIERCTTTKYKGPPGGVSSSSPCRTPRCSAMMDSLVYLPLANNIPDSEVDRMALALARSLWSCGSSAAPRGGRLDSCGSPAGGPRKSGGNGSRERTALARSLVAFAFRLDVIAVSTLCLMVVAVSFLILAWLR</sequence>
<dbReference type="Proteomes" id="UP000002630">
    <property type="component" value="Linkage Group LG26"/>
</dbReference>
<feature type="transmembrane region" description="Helical" evidence="2">
    <location>
        <begin position="576"/>
        <end position="606"/>
    </location>
</feature>
<evidence type="ECO:0000256" key="2">
    <source>
        <dbReference type="SAM" id="Phobius"/>
    </source>
</evidence>
<organism evidence="3 4">
    <name type="scientific">Ectocarpus siliculosus</name>
    <name type="common">Brown alga</name>
    <name type="synonym">Conferva siliculosa</name>
    <dbReference type="NCBI Taxonomy" id="2880"/>
    <lineage>
        <taxon>Eukaryota</taxon>
        <taxon>Sar</taxon>
        <taxon>Stramenopiles</taxon>
        <taxon>Ochrophyta</taxon>
        <taxon>PX clade</taxon>
        <taxon>Phaeophyceae</taxon>
        <taxon>Ectocarpales</taxon>
        <taxon>Ectocarpaceae</taxon>
        <taxon>Ectocarpus</taxon>
    </lineage>
</organism>
<keyword evidence="2" id="KW-0812">Transmembrane</keyword>
<dbReference type="GO" id="GO:0030170">
    <property type="term" value="F:pyridoxal phosphate binding"/>
    <property type="evidence" value="ECO:0007669"/>
    <property type="project" value="TreeGrafter"/>
</dbReference>
<feature type="region of interest" description="Disordered" evidence="1">
    <location>
        <begin position="383"/>
        <end position="424"/>
    </location>
</feature>
<dbReference type="SUPFAM" id="SSF53383">
    <property type="entry name" value="PLP-dependent transferases"/>
    <property type="match status" value="1"/>
</dbReference>
<dbReference type="EMBL" id="FN648927">
    <property type="protein sequence ID" value="CBN75158.1"/>
    <property type="molecule type" value="Genomic_DNA"/>
</dbReference>
<feature type="compositionally biased region" description="Basic and acidic residues" evidence="1">
    <location>
        <begin position="396"/>
        <end position="407"/>
    </location>
</feature>
<proteinExistence type="predicted"/>
<dbReference type="InterPro" id="IPR000653">
    <property type="entry name" value="DegT/StrS_aminotransferase"/>
</dbReference>
<protein>
    <submittedName>
        <fullName evidence="3">Uncharacterized protein</fullName>
    </submittedName>
</protein>
<feature type="compositionally biased region" description="Low complexity" evidence="1">
    <location>
        <begin position="383"/>
        <end position="393"/>
    </location>
</feature>
<evidence type="ECO:0000313" key="3">
    <source>
        <dbReference type="EMBL" id="CBN75158.1"/>
    </source>
</evidence>
<gene>
    <name evidence="3" type="ORF">Esi_0070_0120</name>
</gene>
<dbReference type="STRING" id="2880.D8LSA1"/>
<dbReference type="eggNOG" id="ENOG502RN8Q">
    <property type="taxonomic scope" value="Eukaryota"/>
</dbReference>
<evidence type="ECO:0000256" key="1">
    <source>
        <dbReference type="SAM" id="MobiDB-lite"/>
    </source>
</evidence>
<dbReference type="InterPro" id="IPR015424">
    <property type="entry name" value="PyrdxlP-dep_Trfase"/>
</dbReference>
<evidence type="ECO:0000313" key="4">
    <source>
        <dbReference type="Proteomes" id="UP000002630"/>
    </source>
</evidence>
<dbReference type="Gene3D" id="3.40.640.10">
    <property type="entry name" value="Type I PLP-dependent aspartate aminotransferase-like (Major domain)"/>
    <property type="match status" value="1"/>
</dbReference>
<keyword evidence="2" id="KW-1133">Transmembrane helix</keyword>
<keyword evidence="4" id="KW-1185">Reference proteome</keyword>
<dbReference type="GO" id="GO:0008483">
    <property type="term" value="F:transaminase activity"/>
    <property type="evidence" value="ECO:0007669"/>
    <property type="project" value="TreeGrafter"/>
</dbReference>
<dbReference type="AlphaFoldDB" id="D8LSA1"/>
<dbReference type="EMBL" id="FN649751">
    <property type="protein sequence ID" value="CBN75158.1"/>
    <property type="molecule type" value="Genomic_DNA"/>
</dbReference>
<dbReference type="Pfam" id="PF01041">
    <property type="entry name" value="DegT_DnrJ_EryC1"/>
    <property type="match status" value="1"/>
</dbReference>
<feature type="region of interest" description="Disordered" evidence="1">
    <location>
        <begin position="538"/>
        <end position="567"/>
    </location>
</feature>
<name>D8LSA1_ECTSI</name>
<dbReference type="InParanoid" id="D8LSA1"/>
<dbReference type="OrthoDB" id="416253at2759"/>
<accession>D8LSA1</accession>
<dbReference type="PANTHER" id="PTHR30244:SF34">
    <property type="entry name" value="DTDP-4-AMINO-4,6-DIDEOXYGALACTOSE TRANSAMINASE"/>
    <property type="match status" value="1"/>
</dbReference>
<dbReference type="GO" id="GO:0000271">
    <property type="term" value="P:polysaccharide biosynthetic process"/>
    <property type="evidence" value="ECO:0007669"/>
    <property type="project" value="TreeGrafter"/>
</dbReference>
<keyword evidence="2" id="KW-0472">Membrane</keyword>